<dbReference type="InterPro" id="IPR016215">
    <property type="entry name" value="NTA_MOA"/>
</dbReference>
<keyword evidence="8" id="KW-1185">Reference proteome</keyword>
<evidence type="ECO:0000256" key="1">
    <source>
        <dbReference type="ARBA" id="ARBA00022630"/>
    </source>
</evidence>
<dbReference type="Proteomes" id="UP000805841">
    <property type="component" value="Unassembled WGS sequence"/>
</dbReference>
<evidence type="ECO:0000313" key="8">
    <source>
        <dbReference type="Proteomes" id="UP000805841"/>
    </source>
</evidence>
<organism evidence="7 8">
    <name type="scientific">Pseudomonas typographi</name>
    <dbReference type="NCBI Taxonomy" id="2715964"/>
    <lineage>
        <taxon>Bacteria</taxon>
        <taxon>Pseudomonadati</taxon>
        <taxon>Pseudomonadota</taxon>
        <taxon>Gammaproteobacteria</taxon>
        <taxon>Pseudomonadales</taxon>
        <taxon>Pseudomonadaceae</taxon>
        <taxon>Pseudomonas</taxon>
    </lineage>
</organism>
<gene>
    <name evidence="7" type="ORF">HAQ05_24125</name>
</gene>
<comment type="similarity">
    <text evidence="5">Belongs to the NtaA/SnaA/DszA monooxygenase family.</text>
</comment>
<dbReference type="PANTHER" id="PTHR30011:SF16">
    <property type="entry name" value="C2H2 FINGER DOMAIN TRANSCRIPTION FACTOR (EUROFUNG)-RELATED"/>
    <property type="match status" value="1"/>
</dbReference>
<dbReference type="Pfam" id="PF00296">
    <property type="entry name" value="Bac_luciferase"/>
    <property type="match status" value="1"/>
</dbReference>
<evidence type="ECO:0000256" key="3">
    <source>
        <dbReference type="ARBA" id="ARBA00023002"/>
    </source>
</evidence>
<accession>A0ABR7Z8L2</accession>
<proteinExistence type="inferred from homology"/>
<dbReference type="Gene3D" id="3.20.20.30">
    <property type="entry name" value="Luciferase-like domain"/>
    <property type="match status" value="1"/>
</dbReference>
<dbReference type="PIRSF" id="PIRSF000337">
    <property type="entry name" value="NTA_MOA"/>
    <property type="match status" value="1"/>
</dbReference>
<dbReference type="RefSeq" id="WP_190425667.1">
    <property type="nucleotide sequence ID" value="NZ_JAAOCA010000041.1"/>
</dbReference>
<keyword evidence="2" id="KW-0288">FMN</keyword>
<dbReference type="NCBIfam" id="TIGR03860">
    <property type="entry name" value="FMN_nitrolo"/>
    <property type="match status" value="1"/>
</dbReference>
<sequence>MTQHNEQMHLGAVIMATGNHVGGWRHPHARADGGHDLAFFQHLARSAEQARFDLLFFADSVGIRERGGPQSLRRSHHIAQLEPLTLLSALAVGTERIGLVATASTTYNEPYHIARKFASLDHISQGRAGWNAVTSFTDSEAVNFNREKHLAHDLRYARAEEFIAVVKGLWDSWDDDAFVRDKAEGIYVDTERLHYLHHRGEHFSVRGPLNVERTPQGHPVLFQAGASEDGQRLAARTADVVFSAADTLEQAVAFRRGLQRQVAEQGRDPLRVKVMPGVFVIVGETEEAAWQRSRELDALVHEDIGMAQLNSMIGVDLSAYPLGGPLPTLAHTQGHQSRQRLLLEKARREGLSIRQLYQLVANAFGHKILIGAPEQIADGLQQWFEAGAADGFNIMAPFFPGAFDDFARLVVPILQGRGLFRREYQGKTLRDHLGLERVQSRYANT</sequence>
<dbReference type="CDD" id="cd01095">
    <property type="entry name" value="Nitrilotriacetate_monoxgenase"/>
    <property type="match status" value="1"/>
</dbReference>
<dbReference type="InterPro" id="IPR051260">
    <property type="entry name" value="Diverse_substr_monoxygenases"/>
</dbReference>
<dbReference type="SUPFAM" id="SSF51679">
    <property type="entry name" value="Bacterial luciferase-like"/>
    <property type="match status" value="1"/>
</dbReference>
<keyword evidence="3" id="KW-0560">Oxidoreductase</keyword>
<evidence type="ECO:0000259" key="6">
    <source>
        <dbReference type="Pfam" id="PF00296"/>
    </source>
</evidence>
<dbReference type="EMBL" id="JAAOCA010000041">
    <property type="protein sequence ID" value="MBD1601770.1"/>
    <property type="molecule type" value="Genomic_DNA"/>
</dbReference>
<dbReference type="PANTHER" id="PTHR30011">
    <property type="entry name" value="ALKANESULFONATE MONOOXYGENASE-RELATED"/>
    <property type="match status" value="1"/>
</dbReference>
<evidence type="ECO:0000256" key="5">
    <source>
        <dbReference type="ARBA" id="ARBA00033748"/>
    </source>
</evidence>
<evidence type="ECO:0000256" key="2">
    <source>
        <dbReference type="ARBA" id="ARBA00022643"/>
    </source>
</evidence>
<evidence type="ECO:0000256" key="4">
    <source>
        <dbReference type="ARBA" id="ARBA00023033"/>
    </source>
</evidence>
<feature type="domain" description="Luciferase-like" evidence="6">
    <location>
        <begin position="22"/>
        <end position="388"/>
    </location>
</feature>
<name>A0ABR7Z8L2_9PSED</name>
<dbReference type="InterPro" id="IPR036661">
    <property type="entry name" value="Luciferase-like_sf"/>
</dbReference>
<keyword evidence="1" id="KW-0285">Flavoprotein</keyword>
<evidence type="ECO:0000313" key="7">
    <source>
        <dbReference type="EMBL" id="MBD1601770.1"/>
    </source>
</evidence>
<protein>
    <submittedName>
        <fullName evidence="7">LLM class flavin-dependent oxidoreductase</fullName>
    </submittedName>
</protein>
<comment type="caution">
    <text evidence="7">The sequence shown here is derived from an EMBL/GenBank/DDBJ whole genome shotgun (WGS) entry which is preliminary data.</text>
</comment>
<keyword evidence="4" id="KW-0503">Monooxygenase</keyword>
<reference evidence="7 8" key="1">
    <citation type="journal article" date="2020" name="Insects">
        <title>Bacteria Belonging to Pseudomonas typographi sp. nov. from the Bark Beetle Ips typographus Have Genomic Potential to Aid in the Host Ecology.</title>
        <authorList>
            <person name="Peral-Aranega E."/>
            <person name="Saati-Santamaria Z."/>
            <person name="Kolarik M."/>
            <person name="Rivas R."/>
            <person name="Garcia-Fraile P."/>
        </authorList>
    </citation>
    <scope>NUCLEOTIDE SEQUENCE [LARGE SCALE GENOMIC DNA]</scope>
    <source>
        <strain evidence="7 8">CA3A</strain>
    </source>
</reference>
<dbReference type="InterPro" id="IPR011251">
    <property type="entry name" value="Luciferase-like_dom"/>
</dbReference>